<dbReference type="RefSeq" id="WP_305108282.1">
    <property type="nucleotide sequence ID" value="NZ_JAUTWS010000088.1"/>
</dbReference>
<organism evidence="1 2">
    <name type="scientific">Paracraurococcus lichenis</name>
    <dbReference type="NCBI Taxonomy" id="3064888"/>
    <lineage>
        <taxon>Bacteria</taxon>
        <taxon>Pseudomonadati</taxon>
        <taxon>Pseudomonadota</taxon>
        <taxon>Alphaproteobacteria</taxon>
        <taxon>Acetobacterales</taxon>
        <taxon>Roseomonadaceae</taxon>
        <taxon>Paracraurococcus</taxon>
    </lineage>
</organism>
<dbReference type="Proteomes" id="UP001243009">
    <property type="component" value="Unassembled WGS sequence"/>
</dbReference>
<sequence length="86" mass="9085">MVRSQPVVVAGRHLGSVVAGAEGWNFIAAEPVVADLHGQRFPSPEEAVRVAGLVLDRATRPPATPPVLRPPPVLRVVARDGEPDLP</sequence>
<keyword evidence="2" id="KW-1185">Reference proteome</keyword>
<dbReference type="EMBL" id="JAUTWS010000088">
    <property type="protein sequence ID" value="MDO9713425.1"/>
    <property type="molecule type" value="Genomic_DNA"/>
</dbReference>
<protein>
    <submittedName>
        <fullName evidence="1">Uncharacterized protein</fullName>
    </submittedName>
</protein>
<gene>
    <name evidence="1" type="ORF">Q7A36_34175</name>
</gene>
<evidence type="ECO:0000313" key="1">
    <source>
        <dbReference type="EMBL" id="MDO9713425.1"/>
    </source>
</evidence>
<accession>A0ABT9EB41</accession>
<reference evidence="1 2" key="1">
    <citation type="submission" date="2023-08" db="EMBL/GenBank/DDBJ databases">
        <title>The draft genome sequence of Paracraurococcus sp. LOR1-02.</title>
        <authorList>
            <person name="Kingkaew E."/>
            <person name="Tanasupawat S."/>
        </authorList>
    </citation>
    <scope>NUCLEOTIDE SEQUENCE [LARGE SCALE GENOMIC DNA]</scope>
    <source>
        <strain evidence="1 2">LOR1-02</strain>
    </source>
</reference>
<name>A0ABT9EB41_9PROT</name>
<comment type="caution">
    <text evidence="1">The sequence shown here is derived from an EMBL/GenBank/DDBJ whole genome shotgun (WGS) entry which is preliminary data.</text>
</comment>
<proteinExistence type="predicted"/>
<evidence type="ECO:0000313" key="2">
    <source>
        <dbReference type="Proteomes" id="UP001243009"/>
    </source>
</evidence>